<gene>
    <name evidence="2" type="ORF">FHR82_002204</name>
</gene>
<evidence type="ECO:0008006" key="4">
    <source>
        <dbReference type="Google" id="ProtNLM"/>
    </source>
</evidence>
<sequence>MREAFWRAGVATAAVAAISVGGAVAATASVSTEKASGEQCVLNVDDGKETCFDSTTEVAGFRSTGGIPFHIHVRLFPRTGYAGNAYLIGSFSKENCSEGTDRPDYTIPDLGQRSDWAGSFTTHNNCDIKAYDGLRFTGAHFAGYRDHDIELTAFNNKISALKVS</sequence>
<dbReference type="RefSeq" id="WP_184810128.1">
    <property type="nucleotide sequence ID" value="NZ_JACHJQ010000002.1"/>
</dbReference>
<feature type="signal peptide" evidence="1">
    <location>
        <begin position="1"/>
        <end position="25"/>
    </location>
</feature>
<evidence type="ECO:0000313" key="2">
    <source>
        <dbReference type="EMBL" id="MBB4905987.1"/>
    </source>
</evidence>
<dbReference type="InterPro" id="IPR011024">
    <property type="entry name" value="G_crystallin-like"/>
</dbReference>
<comment type="caution">
    <text evidence="2">The sequence shown here is derived from an EMBL/GenBank/DDBJ whole genome shotgun (WGS) entry which is preliminary data.</text>
</comment>
<accession>A0A7W7Q2T4</accession>
<dbReference type="SUPFAM" id="SSF49695">
    <property type="entry name" value="gamma-Crystallin-like"/>
    <property type="match status" value="1"/>
</dbReference>
<dbReference type="Gene3D" id="2.60.20.10">
    <property type="entry name" value="Crystallins"/>
    <property type="match status" value="1"/>
</dbReference>
<dbReference type="EMBL" id="JACHJQ010000002">
    <property type="protein sequence ID" value="MBB4905987.1"/>
    <property type="molecule type" value="Genomic_DNA"/>
</dbReference>
<keyword evidence="3" id="KW-1185">Reference proteome</keyword>
<dbReference type="Proteomes" id="UP000520767">
    <property type="component" value="Unassembled WGS sequence"/>
</dbReference>
<feature type="chain" id="PRO_5030778770" description="Peptidase inhibitor family I36" evidence="1">
    <location>
        <begin position="26"/>
        <end position="164"/>
    </location>
</feature>
<keyword evidence="1" id="KW-0732">Signal</keyword>
<evidence type="ECO:0000256" key="1">
    <source>
        <dbReference type="SAM" id="SignalP"/>
    </source>
</evidence>
<proteinExistence type="predicted"/>
<name>A0A7W7Q2T4_9PSEU</name>
<organism evidence="2 3">
    <name type="scientific">Actinophytocola algeriensis</name>
    <dbReference type="NCBI Taxonomy" id="1768010"/>
    <lineage>
        <taxon>Bacteria</taxon>
        <taxon>Bacillati</taxon>
        <taxon>Actinomycetota</taxon>
        <taxon>Actinomycetes</taxon>
        <taxon>Pseudonocardiales</taxon>
        <taxon>Pseudonocardiaceae</taxon>
    </lineage>
</organism>
<reference evidence="2 3" key="1">
    <citation type="submission" date="2020-08" db="EMBL/GenBank/DDBJ databases">
        <title>Genomic Encyclopedia of Type Strains, Phase III (KMG-III): the genomes of soil and plant-associated and newly described type strains.</title>
        <authorList>
            <person name="Whitman W."/>
        </authorList>
    </citation>
    <scope>NUCLEOTIDE SEQUENCE [LARGE SCALE GENOMIC DNA]</scope>
    <source>
        <strain evidence="2 3">CECT 8960</strain>
    </source>
</reference>
<protein>
    <recommendedName>
        <fullName evidence="4">Peptidase inhibitor family I36</fullName>
    </recommendedName>
</protein>
<dbReference type="AlphaFoldDB" id="A0A7W7Q2T4"/>
<evidence type="ECO:0000313" key="3">
    <source>
        <dbReference type="Proteomes" id="UP000520767"/>
    </source>
</evidence>